<protein>
    <submittedName>
        <fullName evidence="4">Uncharacterized protein</fullName>
    </submittedName>
</protein>
<dbReference type="PROSITE" id="PS50088">
    <property type="entry name" value="ANK_REPEAT"/>
    <property type="match status" value="2"/>
</dbReference>
<evidence type="ECO:0000313" key="4">
    <source>
        <dbReference type="EMBL" id="CAJ1395617.1"/>
    </source>
</evidence>
<dbReference type="Gene3D" id="2.60.120.650">
    <property type="entry name" value="Cupin"/>
    <property type="match status" value="1"/>
</dbReference>
<dbReference type="GO" id="GO:0005634">
    <property type="term" value="C:nucleus"/>
    <property type="evidence" value="ECO:0007669"/>
    <property type="project" value="TreeGrafter"/>
</dbReference>
<organism evidence="4 5">
    <name type="scientific">Effrenium voratum</name>
    <dbReference type="NCBI Taxonomy" id="2562239"/>
    <lineage>
        <taxon>Eukaryota</taxon>
        <taxon>Sar</taxon>
        <taxon>Alveolata</taxon>
        <taxon>Dinophyceae</taxon>
        <taxon>Suessiales</taxon>
        <taxon>Symbiodiniaceae</taxon>
        <taxon>Effrenium</taxon>
    </lineage>
</organism>
<dbReference type="InterPro" id="IPR050776">
    <property type="entry name" value="Ank_Repeat/CDKN_Inhibitor"/>
</dbReference>
<dbReference type="PANTHER" id="PTHR24201:SF16">
    <property type="entry name" value="ANKYRIN-1-LIKE-RELATED"/>
    <property type="match status" value="1"/>
</dbReference>
<dbReference type="Proteomes" id="UP001178507">
    <property type="component" value="Unassembled WGS sequence"/>
</dbReference>
<gene>
    <name evidence="4" type="ORF">EVOR1521_LOCUS20011</name>
</gene>
<feature type="repeat" description="ANK" evidence="3">
    <location>
        <begin position="348"/>
        <end position="380"/>
    </location>
</feature>
<sequence length="578" mass="63177">MLARGRPALLQDAKEVPRKRCEDLENLDVGKGGPFILTGMQEWQGRMDLAWFKEHLGQERQLVKWLGPVFTRQESLWEAPVYETSLAEYVEYIQDLERMDPDCLEENAACCPRLYLNGWPAFCQLPKLRRCVLPEGTTQPADSAGVLEDLNSLLIRESEALRESLLEGLTARGSYQPPDKAEQTEKLEKEDWELTKVFLSPRGAITRLHYDNGGAHAWLSQVEGRKMFVCFAPSAGLPKPACGARDAQIYRHKLAMSIRNLWCWRTLGGNRGKADLESNRPPWWPASRLPSAGCGSSSAHVHACLSPWARQRADLVYQIQTGDVPAVLRGLAADGGEGSAVDAPLTSLGQTALHIACGSGALPLVQALLKAGADPNLRDRTGASCVALCCAAGHAHVLQKLLEVPVRVATYDVAGLTPLHKAVGFGQPDCLRRLLEHGLDPNLLTGEVTLPPDYGAAPSRYETALHIAARLLTRAINSPQGAGSSERQQLQQREIMKILVSFGADPMAKDLNGDTPLHWCARTGDAWGLWLLLGHTPSPQAALLSCNKLGEDVWGAIDSWPARLVAYAALLRPLPALR</sequence>
<dbReference type="PROSITE" id="PS50297">
    <property type="entry name" value="ANK_REP_REGION"/>
    <property type="match status" value="2"/>
</dbReference>
<proteinExistence type="predicted"/>
<keyword evidence="1" id="KW-0677">Repeat</keyword>
<dbReference type="SUPFAM" id="SSF48403">
    <property type="entry name" value="Ankyrin repeat"/>
    <property type="match status" value="1"/>
</dbReference>
<accession>A0AA36N615</accession>
<dbReference type="EMBL" id="CAUJNA010003204">
    <property type="protein sequence ID" value="CAJ1395617.1"/>
    <property type="molecule type" value="Genomic_DNA"/>
</dbReference>
<dbReference type="PANTHER" id="PTHR24201">
    <property type="entry name" value="ANK_REP_REGION DOMAIN-CONTAINING PROTEIN"/>
    <property type="match status" value="1"/>
</dbReference>
<comment type="caution">
    <text evidence="4">The sequence shown here is derived from an EMBL/GenBank/DDBJ whole genome shotgun (WGS) entry which is preliminary data.</text>
</comment>
<dbReference type="InterPro" id="IPR002110">
    <property type="entry name" value="Ankyrin_rpt"/>
</dbReference>
<dbReference type="AlphaFoldDB" id="A0AA36N615"/>
<name>A0AA36N615_9DINO</name>
<dbReference type="Pfam" id="PF12796">
    <property type="entry name" value="Ank_2"/>
    <property type="match status" value="1"/>
</dbReference>
<reference evidence="4" key="1">
    <citation type="submission" date="2023-08" db="EMBL/GenBank/DDBJ databases">
        <authorList>
            <person name="Chen Y."/>
            <person name="Shah S."/>
            <person name="Dougan E. K."/>
            <person name="Thang M."/>
            <person name="Chan C."/>
        </authorList>
    </citation>
    <scope>NUCLEOTIDE SEQUENCE</scope>
</reference>
<dbReference type="SMART" id="SM00248">
    <property type="entry name" value="ANK"/>
    <property type="match status" value="5"/>
</dbReference>
<dbReference type="InterPro" id="IPR036770">
    <property type="entry name" value="Ankyrin_rpt-contain_sf"/>
</dbReference>
<evidence type="ECO:0000256" key="3">
    <source>
        <dbReference type="PROSITE-ProRule" id="PRU00023"/>
    </source>
</evidence>
<dbReference type="Gene3D" id="1.25.40.20">
    <property type="entry name" value="Ankyrin repeat-containing domain"/>
    <property type="match status" value="1"/>
</dbReference>
<evidence type="ECO:0000256" key="2">
    <source>
        <dbReference type="ARBA" id="ARBA00023043"/>
    </source>
</evidence>
<feature type="repeat" description="ANK" evidence="3">
    <location>
        <begin position="414"/>
        <end position="446"/>
    </location>
</feature>
<evidence type="ECO:0000256" key="1">
    <source>
        <dbReference type="ARBA" id="ARBA00022737"/>
    </source>
</evidence>
<keyword evidence="2 3" id="KW-0040">ANK repeat</keyword>
<dbReference type="SUPFAM" id="SSF51197">
    <property type="entry name" value="Clavaminate synthase-like"/>
    <property type="match status" value="1"/>
</dbReference>
<keyword evidence="5" id="KW-1185">Reference proteome</keyword>
<evidence type="ECO:0000313" key="5">
    <source>
        <dbReference type="Proteomes" id="UP001178507"/>
    </source>
</evidence>